<dbReference type="InterPro" id="IPR029021">
    <property type="entry name" value="Prot-tyrosine_phosphatase-like"/>
</dbReference>
<keyword evidence="3" id="KW-1185">Reference proteome</keyword>
<reference evidence="2 3" key="1">
    <citation type="journal article" date="2016" name="Int. J. Syst. Evol. Microbiol.">
        <title>Pyruvatibacter mobilis gen. nov., sp. nov., a marine bacterium from the culture broth of Picochlorum sp. 122.</title>
        <authorList>
            <person name="Wang G."/>
            <person name="Tang M."/>
            <person name="Wu H."/>
            <person name="Dai S."/>
            <person name="Li T."/>
            <person name="Chen C."/>
            <person name="He H."/>
            <person name="Fan J."/>
            <person name="Xiang W."/>
            <person name="Li X."/>
        </authorList>
    </citation>
    <scope>NUCLEOTIDE SEQUENCE [LARGE SCALE GENOMIC DNA]</scope>
    <source>
        <strain evidence="2 3">GYP-11</strain>
    </source>
</reference>
<proteinExistence type="predicted"/>
<dbReference type="InterPro" id="IPR055214">
    <property type="entry name" value="PTP-NADK"/>
</dbReference>
<feature type="domain" description="Tyrosine specific protein phosphatases" evidence="1">
    <location>
        <begin position="122"/>
        <end position="179"/>
    </location>
</feature>
<dbReference type="EMBL" id="WXYQ01000001">
    <property type="protein sequence ID" value="NBG94523.1"/>
    <property type="molecule type" value="Genomic_DNA"/>
</dbReference>
<protein>
    <submittedName>
        <fullName evidence="2">Protein tyrosine phosphatase</fullName>
    </submittedName>
</protein>
<dbReference type="OrthoDB" id="9814896at2"/>
<name>A0A845Q7E5_9HYPH</name>
<comment type="caution">
    <text evidence="2">The sequence shown here is derived from an EMBL/GenBank/DDBJ whole genome shotgun (WGS) entry which is preliminary data.</text>
</comment>
<organism evidence="2 3">
    <name type="scientific">Pyruvatibacter mobilis</name>
    <dbReference type="NCBI Taxonomy" id="1712261"/>
    <lineage>
        <taxon>Bacteria</taxon>
        <taxon>Pseudomonadati</taxon>
        <taxon>Pseudomonadota</taxon>
        <taxon>Alphaproteobacteria</taxon>
        <taxon>Hyphomicrobiales</taxon>
        <taxon>Parvibaculaceae</taxon>
        <taxon>Pyruvatibacter</taxon>
    </lineage>
</organism>
<evidence type="ECO:0000313" key="2">
    <source>
        <dbReference type="EMBL" id="NBG94523.1"/>
    </source>
</evidence>
<dbReference type="Gene3D" id="3.90.190.10">
    <property type="entry name" value="Protein tyrosine phosphatase superfamily"/>
    <property type="match status" value="1"/>
</dbReference>
<sequence>MAIDRTADNTSTFTKRMRTYLDMMFVDHGIFRLFINLATPVTPRAWRSGQLWPRHVKLAKERGVKTIINLRGARDCGAYVLEREACEKYGVTMIDMPLESRSAPQVDRLNRANEVFNSVEYPILLHCKSGADRVGIGTALYMMLKEGRPVSEAKEQLSLRFGHVRQAKTGVLDAFLEEYEARNAREPIDFMTWVNTEYDREGLNARFQNMKAGDVIIDFILQRE</sequence>
<evidence type="ECO:0000313" key="3">
    <source>
        <dbReference type="Proteomes" id="UP000470384"/>
    </source>
</evidence>
<dbReference type="SUPFAM" id="SSF52799">
    <property type="entry name" value="(Phosphotyrosine protein) phosphatases II"/>
    <property type="match status" value="1"/>
</dbReference>
<accession>A0A845Q7E5</accession>
<dbReference type="AlphaFoldDB" id="A0A845Q7E5"/>
<dbReference type="Pfam" id="PF22741">
    <property type="entry name" value="PTP-NADK"/>
    <property type="match status" value="1"/>
</dbReference>
<evidence type="ECO:0000259" key="1">
    <source>
        <dbReference type="PROSITE" id="PS50056"/>
    </source>
</evidence>
<dbReference type="PROSITE" id="PS50056">
    <property type="entry name" value="TYR_PHOSPHATASE_2"/>
    <property type="match status" value="1"/>
</dbReference>
<dbReference type="InterPro" id="IPR000387">
    <property type="entry name" value="Tyr_Pase_dom"/>
</dbReference>
<dbReference type="GeneID" id="300653503"/>
<dbReference type="Proteomes" id="UP000470384">
    <property type="component" value="Unassembled WGS sequence"/>
</dbReference>
<dbReference type="RefSeq" id="WP_160586610.1">
    <property type="nucleotide sequence ID" value="NZ_BMHN01000001.1"/>
</dbReference>
<gene>
    <name evidence="2" type="ORF">GTQ45_02100</name>
</gene>